<name>A0ABU5XF11_9MYCO</name>
<dbReference type="EMBL" id="JAYJJR010000003">
    <property type="protein sequence ID" value="MEB3020888.1"/>
    <property type="molecule type" value="Genomic_DNA"/>
</dbReference>
<dbReference type="Pfam" id="PF03237">
    <property type="entry name" value="Terminase_6N"/>
    <property type="match status" value="1"/>
</dbReference>
<accession>A0ABU5XF11</accession>
<dbReference type="RefSeq" id="WP_225407150.1">
    <property type="nucleotide sequence ID" value="NZ_JAYJJR010000003.1"/>
</dbReference>
<proteinExistence type="predicted"/>
<organism evidence="1 2">
    <name type="scientific">[Mycobacterium] crassicus</name>
    <dbReference type="NCBI Taxonomy" id="2872309"/>
    <lineage>
        <taxon>Bacteria</taxon>
        <taxon>Bacillati</taxon>
        <taxon>Actinomycetota</taxon>
        <taxon>Actinomycetes</taxon>
        <taxon>Mycobacteriales</taxon>
        <taxon>Mycobacteriaceae</taxon>
        <taxon>Mycolicibacter</taxon>
    </lineage>
</organism>
<evidence type="ECO:0000313" key="1">
    <source>
        <dbReference type="EMBL" id="MEB3020888.1"/>
    </source>
</evidence>
<protein>
    <submittedName>
        <fullName evidence="1">Terminase family protein</fullName>
    </submittedName>
</protein>
<gene>
    <name evidence="1" type="ORF">K6T79_07500</name>
</gene>
<comment type="caution">
    <text evidence="1">The sequence shown here is derived from an EMBL/GenBank/DDBJ whole genome shotgun (WGS) entry which is preliminary data.</text>
</comment>
<evidence type="ECO:0000313" key="2">
    <source>
        <dbReference type="Proteomes" id="UP001299596"/>
    </source>
</evidence>
<sequence length="506" mass="53708">MTTTATPDADGHPARWPRALIDLDALAASRRRQRPTTPTALGRRLLGTRYRTTPAVALIGAAVADAISQPDARLIVTVPPREAKSTTVAVLGTVLALATDPDAEVILASYADNLAHEHSARARALIAEHGDDLGIRLADEKTAVGRWRIAGHRGGLLATGIMAGITGKGADLLILDDIVKNAAEADSDAHRRRVLAEFRGTLMTRVHPGGSVVIIGTRWHPDDLIGHLLATEPERWEHLNIPAVAEAGIPDALHRPPGQTMTSTVGRSPEQFADLRRSLGDRSWYAEFQGVPNSPEGNLIRSTWLDSWRLPSAPVAPALTVVGVDPSDSGEGDAAGIVAASLTRDGVVAVIADQSAPMTSDQWARAAIELAMSTGASEIAIEAFTARATYERVVREAMARYDLPHPIRVTTWPPKGEGGNRGDALARSAALLQAFEVGTCRIAGHLPEFERRAVTWQAGTHQPDALAALVVAHDVLIRSAGSRLTFGVPVSDPVSLAAYLGRRVSG</sequence>
<keyword evidence="2" id="KW-1185">Reference proteome</keyword>
<dbReference type="Proteomes" id="UP001299596">
    <property type="component" value="Unassembled WGS sequence"/>
</dbReference>
<reference evidence="1 2" key="1">
    <citation type="submission" date="2023-12" db="EMBL/GenBank/DDBJ databases">
        <title>Description of new species of Mycobacterium terrae complex isolated from sewage at the Sao Paulo Zoological Park Foundation in Brazil.</title>
        <authorList>
            <person name="Romagnoli C.L."/>
            <person name="Conceicao E.C."/>
            <person name="Machado E."/>
            <person name="Barreto L.B.P.F."/>
            <person name="Sharma A."/>
            <person name="Silva N.M."/>
            <person name="Marques L.E."/>
            <person name="Juliana M.A."/>
            <person name="Lourenco M.C.S."/>
            <person name="Digiampietri L.A."/>
            <person name="Suffys P.N."/>
            <person name="Viana-Niero C."/>
        </authorList>
    </citation>
    <scope>NUCLEOTIDE SEQUENCE [LARGE SCALE GENOMIC DNA]</scope>
    <source>
        <strain evidence="1 2">MYC098</strain>
    </source>
</reference>